<dbReference type="Pfam" id="PF14317">
    <property type="entry name" value="YcxB"/>
    <property type="match status" value="1"/>
</dbReference>
<dbReference type="EMBL" id="VSSQ01001571">
    <property type="protein sequence ID" value="MPM09458.1"/>
    <property type="molecule type" value="Genomic_DNA"/>
</dbReference>
<evidence type="ECO:0000256" key="1">
    <source>
        <dbReference type="SAM" id="Phobius"/>
    </source>
</evidence>
<protein>
    <recommendedName>
        <fullName evidence="2">YcxB-like C-terminal domain-containing protein</fullName>
    </recommendedName>
</protein>
<proteinExistence type="predicted"/>
<dbReference type="AlphaFoldDB" id="A0A644X0Y4"/>
<organism evidence="3">
    <name type="scientific">bioreactor metagenome</name>
    <dbReference type="NCBI Taxonomy" id="1076179"/>
    <lineage>
        <taxon>unclassified sequences</taxon>
        <taxon>metagenomes</taxon>
        <taxon>ecological metagenomes</taxon>
    </lineage>
</organism>
<keyword evidence="1" id="KW-0472">Membrane</keyword>
<comment type="caution">
    <text evidence="3">The sequence shown here is derived from an EMBL/GenBank/DDBJ whole genome shotgun (WGS) entry which is preliminary data.</text>
</comment>
<evidence type="ECO:0000259" key="2">
    <source>
        <dbReference type="Pfam" id="PF14317"/>
    </source>
</evidence>
<feature type="domain" description="YcxB-like C-terminal" evidence="2">
    <location>
        <begin position="92"/>
        <end position="147"/>
    </location>
</feature>
<name>A0A644X0Y4_9ZZZZ</name>
<dbReference type="InterPro" id="IPR025588">
    <property type="entry name" value="YcxB-like_C"/>
</dbReference>
<feature type="transmembrane region" description="Helical" evidence="1">
    <location>
        <begin position="52"/>
        <end position="72"/>
    </location>
</feature>
<reference evidence="3" key="1">
    <citation type="submission" date="2019-08" db="EMBL/GenBank/DDBJ databases">
        <authorList>
            <person name="Kucharzyk K."/>
            <person name="Murdoch R.W."/>
            <person name="Higgins S."/>
            <person name="Loffler F."/>
        </authorList>
    </citation>
    <scope>NUCLEOTIDE SEQUENCE</scope>
</reference>
<accession>A0A644X0Y4</accession>
<keyword evidence="1" id="KW-0812">Transmembrane</keyword>
<gene>
    <name evidence="3" type="ORF">SDC9_55775</name>
</gene>
<sequence length="157" mass="18290">MNFRVEGELLFRDYLKAALLMGKKLILFQVVAGMTAVLLFMFPSNLSESTKWISFVLYPTIGGLLVFLLIFFREKRAYSAVDKRFHKKTIEIEEKGISYRSESSSAHFIWKDVKKAVFRKEFVLLSVGANQALLIPRRFFQSHEKEEMCIAFIKNHI</sequence>
<feature type="transmembrane region" description="Helical" evidence="1">
    <location>
        <begin position="25"/>
        <end position="46"/>
    </location>
</feature>
<evidence type="ECO:0000313" key="3">
    <source>
        <dbReference type="EMBL" id="MPM09458.1"/>
    </source>
</evidence>
<keyword evidence="1" id="KW-1133">Transmembrane helix</keyword>